<keyword evidence="1" id="KW-1133">Transmembrane helix</keyword>
<name>A0ABW4Y432_9FLAO</name>
<comment type="caution">
    <text evidence="2">The sequence shown here is derived from an EMBL/GenBank/DDBJ whole genome shotgun (WGS) entry which is preliminary data.</text>
</comment>
<evidence type="ECO:0000313" key="3">
    <source>
        <dbReference type="Proteomes" id="UP001597342"/>
    </source>
</evidence>
<keyword evidence="3" id="KW-1185">Reference proteome</keyword>
<keyword evidence="1" id="KW-0472">Membrane</keyword>
<dbReference type="Proteomes" id="UP001597342">
    <property type="component" value="Unassembled WGS sequence"/>
</dbReference>
<evidence type="ECO:0000313" key="2">
    <source>
        <dbReference type="EMBL" id="MFD2101303.1"/>
    </source>
</evidence>
<sequence>MSTKNIYFKLLGTISVCSALVVLLFLSSEKQVHRNNAFTRRFPPHPVSKHYDLDLGYNSYYIAGCSNKKLYLGNRTAPWHILEVNPSTRDTCHIRLEPNTKELKYRSLKVNVLAPYFFMMDGTIPLILRGKTGDWKAYPWMAGQAYFNKALAIDSNKIFIRTISAKSQKTTLGLIEEKNGFHVKLDTTLLVAQNKGLFDVDGIPIKGNGTDIMGYVHYYRNEFLTMNQNLDHVVRHRTIDTVEKAQIQVTPMDNNRNFQMSAPPTIINKTATVYKDLVLIRSDRLGRNESEDMLDQAAIIDVYNTEKQTYEFSFYLYDINKHKIREFIVDNGLLIGLVDDRLTVYHLEPTYFEAKSIDQNERTPQISFKETTGP</sequence>
<feature type="transmembrane region" description="Helical" evidence="1">
    <location>
        <begin position="6"/>
        <end position="26"/>
    </location>
</feature>
<keyword evidence="1" id="KW-0812">Transmembrane</keyword>
<organism evidence="2 3">
    <name type="scientific">Flagellimonas iocasae</name>
    <dbReference type="NCBI Taxonomy" id="2055905"/>
    <lineage>
        <taxon>Bacteria</taxon>
        <taxon>Pseudomonadati</taxon>
        <taxon>Bacteroidota</taxon>
        <taxon>Flavobacteriia</taxon>
        <taxon>Flavobacteriales</taxon>
        <taxon>Flavobacteriaceae</taxon>
        <taxon>Flagellimonas</taxon>
    </lineage>
</organism>
<protein>
    <submittedName>
        <fullName evidence="2">Uncharacterized protein</fullName>
    </submittedName>
</protein>
<dbReference type="RefSeq" id="WP_379831881.1">
    <property type="nucleotide sequence ID" value="NZ_JBHUHU010000005.1"/>
</dbReference>
<reference evidence="3" key="1">
    <citation type="journal article" date="2019" name="Int. J. Syst. Evol. Microbiol.">
        <title>The Global Catalogue of Microorganisms (GCM) 10K type strain sequencing project: providing services to taxonomists for standard genome sequencing and annotation.</title>
        <authorList>
            <consortium name="The Broad Institute Genomics Platform"/>
            <consortium name="The Broad Institute Genome Sequencing Center for Infectious Disease"/>
            <person name="Wu L."/>
            <person name="Ma J."/>
        </authorList>
    </citation>
    <scope>NUCLEOTIDE SEQUENCE [LARGE SCALE GENOMIC DNA]</scope>
    <source>
        <strain evidence="3">JCM 3389</strain>
    </source>
</reference>
<evidence type="ECO:0000256" key="1">
    <source>
        <dbReference type="SAM" id="Phobius"/>
    </source>
</evidence>
<dbReference type="EMBL" id="JBHUHU010000005">
    <property type="protein sequence ID" value="MFD2101303.1"/>
    <property type="molecule type" value="Genomic_DNA"/>
</dbReference>
<proteinExistence type="predicted"/>
<accession>A0ABW4Y432</accession>
<gene>
    <name evidence="2" type="ORF">ACFSJE_16050</name>
</gene>